<sequence length="393" mass="40409">MRVRHDADVPPIDAPNPDPAHEPPPAPGAPNGPGPVPDAAVERPSRRAVTFSVAMLTSSVLLAVCAILPAPYAVSSPGPTEDVLGSIGDQRLITVTGATTYPSTGELRMTTVSATGGPGYPSSTLGVIRGWVSPWAVVQPREILFPDPGETQDQINDENSAQMVSSQENAQVAALAELDYEIPATLVVVGTVEGTGADGVVHEGDVLTAIDGTDLPDYQTLVRTMADVTPGAEVTVTVRREGRERELVVPTTRSDAGAAQMGVYIDPDFQMPVDVAIDAGDIGGPSAGTMFALGIMDLLTPQDEAAGQVIAGTGTIDVVGTVGPIGGIRQKLAGAHRDGADWFLAPAANCGEVVGHVPDGLRVVRIATLHEAYEAVVAIGKGEADDLPTCTAS</sequence>
<dbReference type="AlphaFoldDB" id="F8A0G0"/>
<feature type="domain" description="PDZ" evidence="4">
    <location>
        <begin position="188"/>
        <end position="249"/>
    </location>
</feature>
<protein>
    <submittedName>
        <fullName evidence="5">PDZ/DHR/GLGF domain protein</fullName>
    </submittedName>
</protein>
<keyword evidence="2" id="KW-0812">Transmembrane</keyword>
<evidence type="ECO:0000256" key="2">
    <source>
        <dbReference type="SAM" id="Phobius"/>
    </source>
</evidence>
<evidence type="ECO:0000259" key="4">
    <source>
        <dbReference type="Pfam" id="PF13180"/>
    </source>
</evidence>
<keyword evidence="2" id="KW-0472">Membrane</keyword>
<feature type="compositionally biased region" description="Pro residues" evidence="1">
    <location>
        <begin position="12"/>
        <end position="36"/>
    </location>
</feature>
<evidence type="ECO:0000256" key="1">
    <source>
        <dbReference type="SAM" id="MobiDB-lite"/>
    </source>
</evidence>
<dbReference type="Proteomes" id="UP000000485">
    <property type="component" value="Chromosome"/>
</dbReference>
<dbReference type="SUPFAM" id="SSF50156">
    <property type="entry name" value="PDZ domain-like"/>
    <property type="match status" value="1"/>
</dbReference>
<organism evidence="5 6">
    <name type="scientific">Cellulomonas gilvus (strain ATCC 13127 / NRRL B-14078)</name>
    <name type="common">Cellvibrio gilvus</name>
    <dbReference type="NCBI Taxonomy" id="593907"/>
    <lineage>
        <taxon>Bacteria</taxon>
        <taxon>Bacillati</taxon>
        <taxon>Actinomycetota</taxon>
        <taxon>Actinomycetes</taxon>
        <taxon>Micrococcales</taxon>
        <taxon>Cellulomonadaceae</taxon>
        <taxon>Cellulomonas</taxon>
    </lineage>
</organism>
<evidence type="ECO:0000313" key="6">
    <source>
        <dbReference type="Proteomes" id="UP000000485"/>
    </source>
</evidence>
<dbReference type="eggNOG" id="COG3480">
    <property type="taxonomic scope" value="Bacteria"/>
</dbReference>
<dbReference type="InterPro" id="IPR020568">
    <property type="entry name" value="Ribosomal_Su5_D2-typ_SF"/>
</dbReference>
<dbReference type="GO" id="GO:0030163">
    <property type="term" value="P:protein catabolic process"/>
    <property type="evidence" value="ECO:0007669"/>
    <property type="project" value="InterPro"/>
</dbReference>
<accession>F8A0G0</accession>
<dbReference type="Gene3D" id="2.30.42.10">
    <property type="match status" value="1"/>
</dbReference>
<dbReference type="Pfam" id="PF05362">
    <property type="entry name" value="Lon_C"/>
    <property type="match status" value="1"/>
</dbReference>
<dbReference type="SUPFAM" id="SSF54211">
    <property type="entry name" value="Ribosomal protein S5 domain 2-like"/>
    <property type="match status" value="1"/>
</dbReference>
<keyword evidence="2" id="KW-1133">Transmembrane helix</keyword>
<dbReference type="InterPro" id="IPR036034">
    <property type="entry name" value="PDZ_sf"/>
</dbReference>
<dbReference type="GO" id="GO:0004252">
    <property type="term" value="F:serine-type endopeptidase activity"/>
    <property type="evidence" value="ECO:0007669"/>
    <property type="project" value="InterPro"/>
</dbReference>
<feature type="region of interest" description="Disordered" evidence="1">
    <location>
        <begin position="1"/>
        <end position="43"/>
    </location>
</feature>
<dbReference type="MEROPS" id="S16.012"/>
<dbReference type="GO" id="GO:0004176">
    <property type="term" value="F:ATP-dependent peptidase activity"/>
    <property type="evidence" value="ECO:0007669"/>
    <property type="project" value="InterPro"/>
</dbReference>
<feature type="domain" description="Lon proteolytic" evidence="3">
    <location>
        <begin position="275"/>
        <end position="362"/>
    </location>
</feature>
<dbReference type="GO" id="GO:0005524">
    <property type="term" value="F:ATP binding"/>
    <property type="evidence" value="ECO:0007669"/>
    <property type="project" value="InterPro"/>
</dbReference>
<dbReference type="STRING" id="593907.Celgi_0985"/>
<dbReference type="Gene3D" id="3.30.230.10">
    <property type="match status" value="1"/>
</dbReference>
<dbReference type="InterPro" id="IPR014721">
    <property type="entry name" value="Ribsml_uS5_D2-typ_fold_subgr"/>
</dbReference>
<dbReference type="Pfam" id="PF13180">
    <property type="entry name" value="PDZ_2"/>
    <property type="match status" value="1"/>
</dbReference>
<dbReference type="HOGENOM" id="CLU_042037_1_0_11"/>
<feature type="transmembrane region" description="Helical" evidence="2">
    <location>
        <begin position="53"/>
        <end position="74"/>
    </location>
</feature>
<dbReference type="GO" id="GO:0006508">
    <property type="term" value="P:proteolysis"/>
    <property type="evidence" value="ECO:0007669"/>
    <property type="project" value="InterPro"/>
</dbReference>
<name>F8A0G0_CELGA</name>
<dbReference type="KEGG" id="cga:Celgi_0985"/>
<reference evidence="6" key="1">
    <citation type="submission" date="2011-04" db="EMBL/GenBank/DDBJ databases">
        <title>Complete sequence of Cellvibrio gilvus ATCC 13127.</title>
        <authorList>
            <person name="Lucas S."/>
            <person name="Han J."/>
            <person name="Lapidus A."/>
            <person name="Cheng J.-F."/>
            <person name="Goodwin L."/>
            <person name="Pitluck S."/>
            <person name="Peters L."/>
            <person name="Munk A."/>
            <person name="Detter J.C."/>
            <person name="Han C."/>
            <person name="Tapia R."/>
            <person name="Land M."/>
            <person name="Hauser L."/>
            <person name="Kyrpides N."/>
            <person name="Ivanova N."/>
            <person name="Ovchinnikova G."/>
            <person name="Pagani I."/>
            <person name="Mead D."/>
            <person name="Brumm P."/>
            <person name="Woyke T."/>
        </authorList>
    </citation>
    <scope>NUCLEOTIDE SEQUENCE [LARGE SCALE GENOMIC DNA]</scope>
    <source>
        <strain evidence="6">ATCC 13127 / NRRL B-14078</strain>
    </source>
</reference>
<dbReference type="InterPro" id="IPR001478">
    <property type="entry name" value="PDZ"/>
</dbReference>
<evidence type="ECO:0000259" key="3">
    <source>
        <dbReference type="Pfam" id="PF05362"/>
    </source>
</evidence>
<dbReference type="OrthoDB" id="2356897at2"/>
<evidence type="ECO:0000313" key="5">
    <source>
        <dbReference type="EMBL" id="AEI11504.1"/>
    </source>
</evidence>
<dbReference type="PANTHER" id="PTHR10046">
    <property type="entry name" value="ATP DEPENDENT LON PROTEASE FAMILY MEMBER"/>
    <property type="match status" value="1"/>
</dbReference>
<dbReference type="EMBL" id="CP002665">
    <property type="protein sequence ID" value="AEI11504.1"/>
    <property type="molecule type" value="Genomic_DNA"/>
</dbReference>
<dbReference type="InterPro" id="IPR027065">
    <property type="entry name" value="Lon_Prtase"/>
</dbReference>
<gene>
    <name evidence="5" type="ordered locus">Celgi_0985</name>
</gene>
<dbReference type="InterPro" id="IPR008269">
    <property type="entry name" value="Lon_proteolytic"/>
</dbReference>
<proteinExistence type="predicted"/>
<keyword evidence="6" id="KW-1185">Reference proteome</keyword>